<organism evidence="8 9">
    <name type="scientific">Daldinia eschscholtzii</name>
    <dbReference type="NCBI Taxonomy" id="292717"/>
    <lineage>
        <taxon>Eukaryota</taxon>
        <taxon>Fungi</taxon>
        <taxon>Dikarya</taxon>
        <taxon>Ascomycota</taxon>
        <taxon>Pezizomycotina</taxon>
        <taxon>Sordariomycetes</taxon>
        <taxon>Xylariomycetidae</taxon>
        <taxon>Xylariales</taxon>
        <taxon>Hypoxylaceae</taxon>
        <taxon>Daldinia</taxon>
    </lineage>
</organism>
<dbReference type="PANTHER" id="PTHR43791">
    <property type="entry name" value="PERMEASE-RELATED"/>
    <property type="match status" value="1"/>
</dbReference>
<keyword evidence="4 7" id="KW-1133">Transmembrane helix</keyword>
<accession>A0AAX6MMX4</accession>
<name>A0AAX6MMX4_9PEZI</name>
<evidence type="ECO:0000256" key="6">
    <source>
        <dbReference type="SAM" id="MobiDB-lite"/>
    </source>
</evidence>
<dbReference type="PANTHER" id="PTHR43791:SF29">
    <property type="entry name" value="MAJOR FACILITATOR SUPERFAMILY (MFS) PROFILE DOMAIN-CONTAINING PROTEIN"/>
    <property type="match status" value="1"/>
</dbReference>
<dbReference type="InterPro" id="IPR036259">
    <property type="entry name" value="MFS_trans_sf"/>
</dbReference>
<evidence type="ECO:0000313" key="9">
    <source>
        <dbReference type="Proteomes" id="UP001369815"/>
    </source>
</evidence>
<evidence type="ECO:0000256" key="7">
    <source>
        <dbReference type="SAM" id="Phobius"/>
    </source>
</evidence>
<evidence type="ECO:0000256" key="5">
    <source>
        <dbReference type="ARBA" id="ARBA00023136"/>
    </source>
</evidence>
<sequence length="260" mass="30246">MSYQPLASDDPEDQKSYGSLDATPSQSPTALLGETIRIEDPVIGIENPFLDTETAEYWRQVYDNWVASFFMMPASAVQTKTWFRPKGWFTEREEAIVVNRVLRDDPSKGDMHNRQALTPRRLWEALKDYDLWPLYAIGFCAYVPQSPPKTYLTLTLRSLGFSTFNTNLLTIPAMSVQAGNVYASYIYRDDDKPLYRRGNSALLVINLVSILIFLLTKLYYVWRNKQKERVWNALSEEQQVEYRKTTKLQGSRRLDFRFAH</sequence>
<keyword evidence="5 7" id="KW-0472">Membrane</keyword>
<dbReference type="Gene3D" id="1.20.1250.20">
    <property type="entry name" value="MFS general substrate transporter like domains"/>
    <property type="match status" value="1"/>
</dbReference>
<dbReference type="GO" id="GO:0022857">
    <property type="term" value="F:transmembrane transporter activity"/>
    <property type="evidence" value="ECO:0007669"/>
    <property type="project" value="TreeGrafter"/>
</dbReference>
<evidence type="ECO:0000256" key="1">
    <source>
        <dbReference type="ARBA" id="ARBA00004141"/>
    </source>
</evidence>
<keyword evidence="2" id="KW-0813">Transport</keyword>
<proteinExistence type="predicted"/>
<evidence type="ECO:0000256" key="4">
    <source>
        <dbReference type="ARBA" id="ARBA00022989"/>
    </source>
</evidence>
<comment type="caution">
    <text evidence="8">The sequence shown here is derived from an EMBL/GenBank/DDBJ whole genome shotgun (WGS) entry which is preliminary data.</text>
</comment>
<evidence type="ECO:0000256" key="3">
    <source>
        <dbReference type="ARBA" id="ARBA00022692"/>
    </source>
</evidence>
<dbReference type="EMBL" id="JBANMG010000005">
    <property type="protein sequence ID" value="KAK6953532.1"/>
    <property type="molecule type" value="Genomic_DNA"/>
</dbReference>
<dbReference type="Proteomes" id="UP001369815">
    <property type="component" value="Unassembled WGS sequence"/>
</dbReference>
<evidence type="ECO:0000313" key="8">
    <source>
        <dbReference type="EMBL" id="KAK6953532.1"/>
    </source>
</evidence>
<reference evidence="8 9" key="1">
    <citation type="journal article" date="2024" name="Front Chem Biol">
        <title>Unveiling the potential of Daldinia eschscholtzii MFLUCC 19-0629 through bioactivity and bioinformatics studies for enhanced sustainable agriculture production.</title>
        <authorList>
            <person name="Brooks S."/>
            <person name="Weaver J.A."/>
            <person name="Klomchit A."/>
            <person name="Alharthi S.A."/>
            <person name="Onlamun T."/>
            <person name="Nurani R."/>
            <person name="Vong T.K."/>
            <person name="Alberti F."/>
            <person name="Greco C."/>
        </authorList>
    </citation>
    <scope>NUCLEOTIDE SEQUENCE [LARGE SCALE GENOMIC DNA]</scope>
    <source>
        <strain evidence="8">MFLUCC 19-0629</strain>
    </source>
</reference>
<feature type="region of interest" description="Disordered" evidence="6">
    <location>
        <begin position="1"/>
        <end position="28"/>
    </location>
</feature>
<protein>
    <submittedName>
        <fullName evidence="8">Uncharacterized protein</fullName>
    </submittedName>
</protein>
<gene>
    <name evidence="8" type="ORF">Daesc_005837</name>
</gene>
<dbReference type="GO" id="GO:0016020">
    <property type="term" value="C:membrane"/>
    <property type="evidence" value="ECO:0007669"/>
    <property type="project" value="UniProtKB-SubCell"/>
</dbReference>
<dbReference type="AlphaFoldDB" id="A0AAX6MMX4"/>
<feature type="transmembrane region" description="Helical" evidence="7">
    <location>
        <begin position="201"/>
        <end position="222"/>
    </location>
</feature>
<keyword evidence="9" id="KW-1185">Reference proteome</keyword>
<dbReference type="SUPFAM" id="SSF103473">
    <property type="entry name" value="MFS general substrate transporter"/>
    <property type="match status" value="1"/>
</dbReference>
<keyword evidence="3 7" id="KW-0812">Transmembrane</keyword>
<evidence type="ECO:0000256" key="2">
    <source>
        <dbReference type="ARBA" id="ARBA00022448"/>
    </source>
</evidence>
<comment type="subcellular location">
    <subcellularLocation>
        <location evidence="1">Membrane</location>
        <topology evidence="1">Multi-pass membrane protein</topology>
    </subcellularLocation>
</comment>